<evidence type="ECO:0000256" key="8">
    <source>
        <dbReference type="PIRSR" id="PIRSR623088-3"/>
    </source>
</evidence>
<dbReference type="InterPro" id="IPR023174">
    <property type="entry name" value="PDEase_CS"/>
</dbReference>
<keyword evidence="4 9" id="KW-0378">Hydrolase</keyword>
<dbReference type="SUPFAM" id="SSF109604">
    <property type="entry name" value="HD-domain/PDEase-like"/>
    <property type="match status" value="1"/>
</dbReference>
<name>A0A7R9EYM7_9NEOP</name>
<feature type="binding site" evidence="7">
    <location>
        <position position="333"/>
    </location>
    <ligand>
        <name>AMP</name>
        <dbReference type="ChEBI" id="CHEBI:456215"/>
    </ligand>
</feature>
<comment type="similarity">
    <text evidence="5">Belongs to the cyclic nucleotide phosphodiesterase family. PDE7 subfamily.</text>
</comment>
<comment type="cofactor">
    <cofactor evidence="9">
        <name>a divalent metal cation</name>
        <dbReference type="ChEBI" id="CHEBI:60240"/>
    </cofactor>
    <text evidence="9">Binds 2 divalent metal cations per subunit. Site 1 may preferentially bind zinc ions, while site 2 has a preference for magnesium and/or manganese ions.</text>
</comment>
<dbReference type="PRINTS" id="PR00387">
    <property type="entry name" value="PDIESTERASE1"/>
</dbReference>
<evidence type="ECO:0000256" key="5">
    <source>
        <dbReference type="ARBA" id="ARBA00061458"/>
    </source>
</evidence>
<evidence type="ECO:0000256" key="3">
    <source>
        <dbReference type="ARBA" id="ARBA00022723"/>
    </source>
</evidence>
<feature type="binding site" evidence="7">
    <location>
        <begin position="184"/>
        <end position="188"/>
    </location>
    <ligand>
        <name>AMP</name>
        <dbReference type="ChEBI" id="CHEBI:456215"/>
    </ligand>
</feature>
<organism evidence="12">
    <name type="scientific">Timema bartmani</name>
    <dbReference type="NCBI Taxonomy" id="61472"/>
    <lineage>
        <taxon>Eukaryota</taxon>
        <taxon>Metazoa</taxon>
        <taxon>Ecdysozoa</taxon>
        <taxon>Arthropoda</taxon>
        <taxon>Hexapoda</taxon>
        <taxon>Insecta</taxon>
        <taxon>Pterygota</taxon>
        <taxon>Neoptera</taxon>
        <taxon>Polyneoptera</taxon>
        <taxon>Phasmatodea</taxon>
        <taxon>Timematodea</taxon>
        <taxon>Timematoidea</taxon>
        <taxon>Timematidae</taxon>
        <taxon>Timema</taxon>
    </lineage>
</organism>
<dbReference type="FunFam" id="1.10.1300.10:FF:000004">
    <property type="entry name" value="Phosphodiesterase"/>
    <property type="match status" value="1"/>
</dbReference>
<feature type="compositionally biased region" description="Acidic residues" evidence="10">
    <location>
        <begin position="439"/>
        <end position="454"/>
    </location>
</feature>
<evidence type="ECO:0000256" key="10">
    <source>
        <dbReference type="SAM" id="MobiDB-lite"/>
    </source>
</evidence>
<dbReference type="Gene3D" id="1.10.1300.10">
    <property type="entry name" value="3'5'-cyclic nucleotide phosphodiesterase, catalytic domain"/>
    <property type="match status" value="1"/>
</dbReference>
<feature type="binding site" evidence="8">
    <location>
        <position position="188"/>
    </location>
    <ligand>
        <name>Zn(2+)</name>
        <dbReference type="ChEBI" id="CHEBI:29105"/>
        <label>1</label>
    </ligand>
</feature>
<evidence type="ECO:0000256" key="4">
    <source>
        <dbReference type="ARBA" id="ARBA00022801"/>
    </source>
</evidence>
<feature type="compositionally biased region" description="Low complexity" evidence="10">
    <location>
        <begin position="629"/>
        <end position="641"/>
    </location>
</feature>
<feature type="domain" description="PDEase" evidence="11">
    <location>
        <begin position="95"/>
        <end position="429"/>
    </location>
</feature>
<dbReference type="EMBL" id="OD566349">
    <property type="protein sequence ID" value="CAD7443818.1"/>
    <property type="molecule type" value="Genomic_DNA"/>
</dbReference>
<feature type="active site" description="Proton donor" evidence="6">
    <location>
        <position position="184"/>
    </location>
</feature>
<feature type="binding site" evidence="8">
    <location>
        <position position="224"/>
    </location>
    <ligand>
        <name>Zn(2+)</name>
        <dbReference type="ChEBI" id="CHEBI:29105"/>
        <label>1</label>
    </ligand>
</feature>
<comment type="pathway">
    <text evidence="2">Purine metabolism; 3',5'-cyclic AMP degradation; AMP from 3',5'-cyclic AMP: step 1/1.</text>
</comment>
<feature type="region of interest" description="Disordered" evidence="10">
    <location>
        <begin position="431"/>
        <end position="479"/>
    </location>
</feature>
<feature type="binding site" evidence="8">
    <location>
        <position position="333"/>
    </location>
    <ligand>
        <name>Zn(2+)</name>
        <dbReference type="ChEBI" id="CHEBI:29105"/>
        <label>1</label>
    </ligand>
</feature>
<proteinExistence type="inferred from homology"/>
<feature type="binding site" evidence="8">
    <location>
        <position position="225"/>
    </location>
    <ligand>
        <name>Zn(2+)</name>
        <dbReference type="ChEBI" id="CHEBI:29105"/>
        <label>1</label>
    </ligand>
</feature>
<feature type="binding site" evidence="7">
    <location>
        <position position="384"/>
    </location>
    <ligand>
        <name>AMP</name>
        <dbReference type="ChEBI" id="CHEBI:456215"/>
    </ligand>
</feature>
<dbReference type="PROSITE" id="PS00126">
    <property type="entry name" value="PDEASE_I_1"/>
    <property type="match status" value="1"/>
</dbReference>
<feature type="compositionally biased region" description="Basic and acidic residues" evidence="10">
    <location>
        <begin position="655"/>
        <end position="688"/>
    </location>
</feature>
<dbReference type="InterPro" id="IPR036971">
    <property type="entry name" value="PDEase_catalytic_dom_sf"/>
</dbReference>
<accession>A0A7R9EYM7</accession>
<dbReference type="CDD" id="cd00077">
    <property type="entry name" value="HDc"/>
    <property type="match status" value="1"/>
</dbReference>
<evidence type="ECO:0000313" key="12">
    <source>
        <dbReference type="EMBL" id="CAD7443818.1"/>
    </source>
</evidence>
<dbReference type="PROSITE" id="PS51845">
    <property type="entry name" value="PDEASE_I_2"/>
    <property type="match status" value="1"/>
</dbReference>
<protein>
    <recommendedName>
        <fullName evidence="9">Phosphodiesterase</fullName>
        <ecNumber evidence="9">3.1.4.-</ecNumber>
    </recommendedName>
</protein>
<evidence type="ECO:0000256" key="7">
    <source>
        <dbReference type="PIRSR" id="PIRSR623088-2"/>
    </source>
</evidence>
<feature type="compositionally biased region" description="Low complexity" evidence="10">
    <location>
        <begin position="532"/>
        <end position="543"/>
    </location>
</feature>
<evidence type="ECO:0000256" key="9">
    <source>
        <dbReference type="RuleBase" id="RU363067"/>
    </source>
</evidence>
<sequence length="782" mass="88230">MHKRRRKRLTTRSLSQEPALLDDIHHGQVQCVLERVCQWPFNAFTLDTVTGEEASLNELLVIGCDRGRGVGQLVRNKGWVATPNFITEGTAGLMEKNFIFALSHLTVVKSPRSQSCLKVVCWGKKELLATSTNQCCKTCRSLPVLCVHLFHWYGLMDHFNLDVVRIWKLFSLIEEGYHSTNPYHNSIHATDVTQAMHCFLQEEQIRTHLTPLEIMSSLIAAVTHDLDHPGVNQPFLIATSNHLAALYENTSVLENHHWRSAIGCLLESNIAEQLGEYRQELEQQISSLILATDITRQQEFLTKFKRYLDQKILDMRRAEDRHFILQIALKCADISNPCRPWDVSRKWSQKVCEEFFRQGDYERQLNLPVTSLCDRHSTSIPKIQAGFFRFVVSPLVEEWHRFLGTDLSTRMMGHLRVNKEKWEALVQQELDQETKTEMSDAELLDEASSEEEGKDEMSGSVELLLPPTTDSRRFPQTVSTVSRRRGLWAPCGAQTLGEHRPQRRLPSSPIQHLEEEEDIQLGQSSLSLLSSCSSEIHPSSGCSGQDKRPVSAENLLPEPSIASITTSQEASRLSTVLHGGGNGGTGVSRHLTRQQTFPPLQPYIRARYMSTTAEMSRSEALPETDRSSDSSSSSHSVSRVVALKDNNRTSCSSGTKRDSSRADTSRSKMAKWAESEECSREKENVDPRRISSDLDLEQNKTGLARRNIPQVLARRRGSAPVGLLNRSEDGVGPNALALRGGGDRFSRRGSVPIDVTRQSRRCSHFSKLFGNSFHPERLEFKV</sequence>
<dbReference type="GO" id="GO:0046872">
    <property type="term" value="F:metal ion binding"/>
    <property type="evidence" value="ECO:0007669"/>
    <property type="project" value="UniProtKB-KW"/>
</dbReference>
<dbReference type="Pfam" id="PF00233">
    <property type="entry name" value="PDEase_I"/>
    <property type="match status" value="1"/>
</dbReference>
<feature type="binding site" evidence="7">
    <location>
        <position position="225"/>
    </location>
    <ligand>
        <name>AMP</name>
        <dbReference type="ChEBI" id="CHEBI:456215"/>
    </ligand>
</feature>
<feature type="region of interest" description="Disordered" evidence="10">
    <location>
        <begin position="532"/>
        <end position="551"/>
    </location>
</feature>
<gene>
    <name evidence="12" type="ORF">TBIB3V08_LOCUS6216</name>
</gene>
<reference evidence="12" key="1">
    <citation type="submission" date="2020-11" db="EMBL/GenBank/DDBJ databases">
        <authorList>
            <person name="Tran Van P."/>
        </authorList>
    </citation>
    <scope>NUCLEOTIDE SEQUENCE</scope>
</reference>
<evidence type="ECO:0000259" key="11">
    <source>
        <dbReference type="PROSITE" id="PS51845"/>
    </source>
</evidence>
<dbReference type="GO" id="GO:0007165">
    <property type="term" value="P:signal transduction"/>
    <property type="evidence" value="ECO:0007669"/>
    <property type="project" value="InterPro"/>
</dbReference>
<comment type="catalytic activity">
    <reaction evidence="1">
        <text>3',5'-cyclic AMP + H2O = AMP + H(+)</text>
        <dbReference type="Rhea" id="RHEA:25277"/>
        <dbReference type="ChEBI" id="CHEBI:15377"/>
        <dbReference type="ChEBI" id="CHEBI:15378"/>
        <dbReference type="ChEBI" id="CHEBI:58165"/>
        <dbReference type="ChEBI" id="CHEBI:456215"/>
        <dbReference type="EC" id="3.1.4.53"/>
    </reaction>
</comment>
<evidence type="ECO:0000256" key="6">
    <source>
        <dbReference type="PIRSR" id="PIRSR623088-1"/>
    </source>
</evidence>
<dbReference type="InterPro" id="IPR003607">
    <property type="entry name" value="HD/PDEase_dom"/>
</dbReference>
<feature type="binding site" evidence="8">
    <location>
        <position position="225"/>
    </location>
    <ligand>
        <name>Zn(2+)</name>
        <dbReference type="ChEBI" id="CHEBI:29105"/>
        <label>2</label>
    </ligand>
</feature>
<dbReference type="PANTHER" id="PTHR11347">
    <property type="entry name" value="CYCLIC NUCLEOTIDE PHOSPHODIESTERASE"/>
    <property type="match status" value="1"/>
</dbReference>
<keyword evidence="3 8" id="KW-0479">Metal-binding</keyword>
<evidence type="ECO:0000256" key="2">
    <source>
        <dbReference type="ARBA" id="ARBA00004703"/>
    </source>
</evidence>
<evidence type="ECO:0000256" key="1">
    <source>
        <dbReference type="ARBA" id="ARBA00000621"/>
    </source>
</evidence>
<feature type="region of interest" description="Disordered" evidence="10">
    <location>
        <begin position="614"/>
        <end position="688"/>
    </location>
</feature>
<dbReference type="SMART" id="SM00471">
    <property type="entry name" value="HDc"/>
    <property type="match status" value="1"/>
</dbReference>
<dbReference type="InterPro" id="IPR002073">
    <property type="entry name" value="PDEase_catalytic_dom"/>
</dbReference>
<dbReference type="AlphaFoldDB" id="A0A7R9EYM7"/>
<dbReference type="GO" id="GO:0004115">
    <property type="term" value="F:3',5'-cyclic-AMP phosphodiesterase activity"/>
    <property type="evidence" value="ECO:0007669"/>
    <property type="project" value="UniProtKB-EC"/>
</dbReference>
<dbReference type="InterPro" id="IPR023088">
    <property type="entry name" value="PDEase"/>
</dbReference>
<dbReference type="EC" id="3.1.4.-" evidence="9"/>